<dbReference type="PANTHER" id="PTHR10775:SF185">
    <property type="entry name" value="OS08G0208400 PROTEIN"/>
    <property type="match status" value="1"/>
</dbReference>
<evidence type="ECO:0000259" key="1">
    <source>
        <dbReference type="Pfam" id="PF13963"/>
    </source>
</evidence>
<proteinExistence type="predicted"/>
<dbReference type="Pfam" id="PF13963">
    <property type="entry name" value="Transpos_assoc"/>
    <property type="match status" value="1"/>
</dbReference>
<gene>
    <name evidence="2" type="ORF">Sangu_2778400</name>
</gene>
<reference evidence="2" key="1">
    <citation type="submission" date="2020-06" db="EMBL/GenBank/DDBJ databases">
        <authorList>
            <person name="Li T."/>
            <person name="Hu X."/>
            <person name="Zhang T."/>
            <person name="Song X."/>
            <person name="Zhang H."/>
            <person name="Dai N."/>
            <person name="Sheng W."/>
            <person name="Hou X."/>
            <person name="Wei L."/>
        </authorList>
    </citation>
    <scope>NUCLEOTIDE SEQUENCE</scope>
    <source>
        <strain evidence="2">G01</strain>
        <tissue evidence="2">Leaf</tissue>
    </source>
</reference>
<organism evidence="2">
    <name type="scientific">Sesamum angustifolium</name>
    <dbReference type="NCBI Taxonomy" id="2727405"/>
    <lineage>
        <taxon>Eukaryota</taxon>
        <taxon>Viridiplantae</taxon>
        <taxon>Streptophyta</taxon>
        <taxon>Embryophyta</taxon>
        <taxon>Tracheophyta</taxon>
        <taxon>Spermatophyta</taxon>
        <taxon>Magnoliopsida</taxon>
        <taxon>eudicotyledons</taxon>
        <taxon>Gunneridae</taxon>
        <taxon>Pentapetalae</taxon>
        <taxon>asterids</taxon>
        <taxon>lamiids</taxon>
        <taxon>Lamiales</taxon>
        <taxon>Pedaliaceae</taxon>
        <taxon>Sesamum</taxon>
    </lineage>
</organism>
<name>A0AAW2IUG5_9LAMI</name>
<protein>
    <recommendedName>
        <fullName evidence="1">Transposase-associated domain-containing protein</fullName>
    </recommendedName>
</protein>
<dbReference type="PANTHER" id="PTHR10775">
    <property type="entry name" value="OS08G0208400 PROTEIN"/>
    <property type="match status" value="1"/>
</dbReference>
<dbReference type="InterPro" id="IPR029480">
    <property type="entry name" value="Transpos_assoc"/>
</dbReference>
<comment type="caution">
    <text evidence="2">The sequence shown here is derived from an EMBL/GenBank/DDBJ whole genome shotgun (WGS) entry which is preliminary data.</text>
</comment>
<dbReference type="AlphaFoldDB" id="A0AAW2IUG5"/>
<accession>A0AAW2IUG5</accession>
<evidence type="ECO:0000313" key="2">
    <source>
        <dbReference type="EMBL" id="KAL0285463.1"/>
    </source>
</evidence>
<feature type="domain" description="Transposase-associated" evidence="1">
    <location>
        <begin position="13"/>
        <end position="56"/>
    </location>
</feature>
<sequence length="169" mass="19815">MYEKNLQRRVCLTLEFEIGVIAFIEWVKSQHAYMEGDIIKCPCRKCKNEVLKTPNEWANKILPDDHTLPLNYYRTKKLIRDLSLHVEKIDACKNDCMLYWKDDIDLDYCKFCGESRYKPTMERYPNHKKTPYSSGLPSSIEVGCFKSDCRANDMARQPSDGGWIYVPSI</sequence>
<dbReference type="EMBL" id="JACGWK010001593">
    <property type="protein sequence ID" value="KAL0285463.1"/>
    <property type="molecule type" value="Genomic_DNA"/>
</dbReference>
<reference evidence="2" key="2">
    <citation type="journal article" date="2024" name="Plant">
        <title>Genomic evolution and insights into agronomic trait innovations of Sesamum species.</title>
        <authorList>
            <person name="Miao H."/>
            <person name="Wang L."/>
            <person name="Qu L."/>
            <person name="Liu H."/>
            <person name="Sun Y."/>
            <person name="Le M."/>
            <person name="Wang Q."/>
            <person name="Wei S."/>
            <person name="Zheng Y."/>
            <person name="Lin W."/>
            <person name="Duan Y."/>
            <person name="Cao H."/>
            <person name="Xiong S."/>
            <person name="Wang X."/>
            <person name="Wei L."/>
            <person name="Li C."/>
            <person name="Ma Q."/>
            <person name="Ju M."/>
            <person name="Zhao R."/>
            <person name="Li G."/>
            <person name="Mu C."/>
            <person name="Tian Q."/>
            <person name="Mei H."/>
            <person name="Zhang T."/>
            <person name="Gao T."/>
            <person name="Zhang H."/>
        </authorList>
    </citation>
    <scope>NUCLEOTIDE SEQUENCE</scope>
    <source>
        <strain evidence="2">G01</strain>
    </source>
</reference>